<feature type="region of interest" description="Interaction with tRNA" evidence="9">
    <location>
        <begin position="155"/>
        <end position="157"/>
    </location>
</feature>
<keyword evidence="9" id="KW-0963">Cytoplasm</keyword>
<reference evidence="12" key="1">
    <citation type="journal article" date="2020" name="mSystems">
        <title>Genome- and Community-Level Interaction Insights into Carbon Utilization and Element Cycling Functions of Hydrothermarchaeota in Hydrothermal Sediment.</title>
        <authorList>
            <person name="Zhou Z."/>
            <person name="Liu Y."/>
            <person name="Xu W."/>
            <person name="Pan J."/>
            <person name="Luo Z.H."/>
            <person name="Li M."/>
        </authorList>
    </citation>
    <scope>NUCLEOTIDE SEQUENCE [LARGE SCALE GENOMIC DNA]</scope>
    <source>
        <strain evidence="12">HyVt-456</strain>
    </source>
</reference>
<dbReference type="EMBL" id="DRLD01000356">
    <property type="protein sequence ID" value="HED11535.1"/>
    <property type="molecule type" value="Genomic_DNA"/>
</dbReference>
<dbReference type="GO" id="GO:0002143">
    <property type="term" value="P:tRNA wobble position uridine thiolation"/>
    <property type="evidence" value="ECO:0007669"/>
    <property type="project" value="TreeGrafter"/>
</dbReference>
<evidence type="ECO:0000256" key="4">
    <source>
        <dbReference type="ARBA" id="ARBA00022741"/>
    </source>
</evidence>
<accession>A0A7V1PVI0</accession>
<dbReference type="FunFam" id="3.40.50.620:FF:000115">
    <property type="entry name" value="tRNA-specific 2-thiouridylase MnmA"/>
    <property type="match status" value="1"/>
</dbReference>
<dbReference type="NCBIfam" id="TIGR00420">
    <property type="entry name" value="trmU"/>
    <property type="match status" value="1"/>
</dbReference>
<comment type="subcellular location">
    <subcellularLocation>
        <location evidence="9">Cytoplasm</location>
    </subcellularLocation>
</comment>
<dbReference type="HAMAP" id="MF_00144">
    <property type="entry name" value="tRNA_thiouridyl_MnmA"/>
    <property type="match status" value="1"/>
</dbReference>
<evidence type="ECO:0000313" key="12">
    <source>
        <dbReference type="EMBL" id="HED11535.1"/>
    </source>
</evidence>
<dbReference type="CDD" id="cd01998">
    <property type="entry name" value="MnmA_TRMU-like"/>
    <property type="match status" value="1"/>
</dbReference>
<feature type="binding site" evidence="9">
    <location>
        <position position="36"/>
    </location>
    <ligand>
        <name>ATP</name>
        <dbReference type="ChEBI" id="CHEBI:30616"/>
    </ligand>
</feature>
<dbReference type="Pfam" id="PF03054">
    <property type="entry name" value="tRNA_Me_trans"/>
    <property type="match status" value="1"/>
</dbReference>
<keyword evidence="2 9" id="KW-0808">Transferase</keyword>
<evidence type="ECO:0000259" key="10">
    <source>
        <dbReference type="Pfam" id="PF20258"/>
    </source>
</evidence>
<dbReference type="Gene3D" id="2.30.30.280">
    <property type="entry name" value="Adenine nucleotide alpha hydrolases-like domains"/>
    <property type="match status" value="1"/>
</dbReference>
<dbReference type="Proteomes" id="UP000886005">
    <property type="component" value="Unassembled WGS sequence"/>
</dbReference>
<feature type="active site" description="Nucleophile" evidence="9">
    <location>
        <position position="107"/>
    </location>
</feature>
<evidence type="ECO:0000256" key="6">
    <source>
        <dbReference type="ARBA" id="ARBA00022884"/>
    </source>
</evidence>
<sequence>MNTQKTVVVAMSGGVDSSVAAALLKDQGYRCIGITMKLWDYELVGGNLNHESGCCSLDSINDARMVCAKLDMPHYVLNFSRDFHDGVVSNFINEYVQGRTPNPCVQCNIKIKWKSLFEKAAELGADYIATGHYARIRFNEDSGRYELYKGQYDRKDQSYVLWGTKQENLAKTLYPVGEFTKAEVRQLAEKYGLRTASKKESQEICFVPDNDYNRFLKKVVPGLEEKVKDGDLVTTDGKKVGKHKGYPFFTIGQRRGIGTGFGKPMYVIETEPKTNRVVIGEARDLMHTSFMLHSMNLIKYASLPEAGLKATIKIRYNDPGKSGRVYPAGGGQARVVFDEPQKAITPGQSAVFYEDDCVLGGGIIDHIIKE</sequence>
<evidence type="ECO:0000256" key="2">
    <source>
        <dbReference type="ARBA" id="ARBA00022679"/>
    </source>
</evidence>
<evidence type="ECO:0000256" key="7">
    <source>
        <dbReference type="ARBA" id="ARBA00023157"/>
    </source>
</evidence>
<dbReference type="Pfam" id="PF20258">
    <property type="entry name" value="tRNA_Me_trans_C"/>
    <property type="match status" value="1"/>
</dbReference>
<dbReference type="InterPro" id="IPR014729">
    <property type="entry name" value="Rossmann-like_a/b/a_fold"/>
</dbReference>
<dbReference type="GO" id="GO:0005524">
    <property type="term" value="F:ATP binding"/>
    <property type="evidence" value="ECO:0007669"/>
    <property type="project" value="UniProtKB-KW"/>
</dbReference>
<organism evidence="12">
    <name type="scientific">Caldithrix abyssi</name>
    <dbReference type="NCBI Taxonomy" id="187145"/>
    <lineage>
        <taxon>Bacteria</taxon>
        <taxon>Pseudomonadati</taxon>
        <taxon>Calditrichota</taxon>
        <taxon>Calditrichia</taxon>
        <taxon>Calditrichales</taxon>
        <taxon>Calditrichaceae</taxon>
        <taxon>Caldithrix</taxon>
    </lineage>
</organism>
<keyword evidence="6 9" id="KW-0694">RNA-binding</keyword>
<evidence type="ECO:0000256" key="3">
    <source>
        <dbReference type="ARBA" id="ARBA00022694"/>
    </source>
</evidence>
<dbReference type="PANTHER" id="PTHR11933">
    <property type="entry name" value="TRNA 5-METHYLAMINOMETHYL-2-THIOURIDYLATE -METHYLTRANSFERASE"/>
    <property type="match status" value="1"/>
</dbReference>
<dbReference type="PANTHER" id="PTHR11933:SF5">
    <property type="entry name" value="MITOCHONDRIAL TRNA-SPECIFIC 2-THIOURIDYLASE 1"/>
    <property type="match status" value="1"/>
</dbReference>
<comment type="catalytic activity">
    <reaction evidence="8 9">
        <text>S-sulfanyl-L-cysteinyl-[protein] + uridine(34) in tRNA + AH2 + ATP = 2-thiouridine(34) in tRNA + L-cysteinyl-[protein] + A + AMP + diphosphate + H(+)</text>
        <dbReference type="Rhea" id="RHEA:47032"/>
        <dbReference type="Rhea" id="RHEA-COMP:10131"/>
        <dbReference type="Rhea" id="RHEA-COMP:11726"/>
        <dbReference type="Rhea" id="RHEA-COMP:11727"/>
        <dbReference type="Rhea" id="RHEA-COMP:11728"/>
        <dbReference type="ChEBI" id="CHEBI:13193"/>
        <dbReference type="ChEBI" id="CHEBI:15378"/>
        <dbReference type="ChEBI" id="CHEBI:17499"/>
        <dbReference type="ChEBI" id="CHEBI:29950"/>
        <dbReference type="ChEBI" id="CHEBI:30616"/>
        <dbReference type="ChEBI" id="CHEBI:33019"/>
        <dbReference type="ChEBI" id="CHEBI:61963"/>
        <dbReference type="ChEBI" id="CHEBI:65315"/>
        <dbReference type="ChEBI" id="CHEBI:87170"/>
        <dbReference type="ChEBI" id="CHEBI:456215"/>
        <dbReference type="EC" id="2.8.1.13"/>
    </reaction>
</comment>
<dbReference type="SUPFAM" id="SSF52402">
    <property type="entry name" value="Adenine nucleotide alpha hydrolases-like"/>
    <property type="match status" value="1"/>
</dbReference>
<dbReference type="GO" id="GO:0103016">
    <property type="term" value="F:tRNA-uridine 2-sulfurtransferase activity"/>
    <property type="evidence" value="ECO:0007669"/>
    <property type="project" value="UniProtKB-EC"/>
</dbReference>
<dbReference type="InterPro" id="IPR004506">
    <property type="entry name" value="MnmA-like"/>
</dbReference>
<dbReference type="GO" id="GO:0005737">
    <property type="term" value="C:cytoplasm"/>
    <property type="evidence" value="ECO:0007669"/>
    <property type="project" value="UniProtKB-SubCell"/>
</dbReference>
<feature type="site" description="Interaction with tRNA" evidence="9">
    <location>
        <position position="132"/>
    </location>
</feature>
<dbReference type="InterPro" id="IPR023382">
    <property type="entry name" value="MnmA-like_central_sf"/>
</dbReference>
<keyword evidence="3 9" id="KW-0819">tRNA processing</keyword>
<evidence type="ECO:0000256" key="1">
    <source>
        <dbReference type="ARBA" id="ARBA00022555"/>
    </source>
</evidence>
<feature type="domain" description="tRNA-specific 2-thiouridylase MnmA-like central" evidence="11">
    <location>
        <begin position="226"/>
        <end position="281"/>
    </location>
</feature>
<proteinExistence type="inferred from homology"/>
<dbReference type="FunFam" id="2.30.30.280:FF:000001">
    <property type="entry name" value="tRNA-specific 2-thiouridylase MnmA"/>
    <property type="match status" value="1"/>
</dbReference>
<feature type="domain" description="tRNA-specific 2-thiouridylase MnmA-like C-terminal" evidence="10">
    <location>
        <begin position="294"/>
        <end position="364"/>
    </location>
</feature>
<dbReference type="Pfam" id="PF20259">
    <property type="entry name" value="tRNA_Me_trans_M"/>
    <property type="match status" value="1"/>
</dbReference>
<dbReference type="InterPro" id="IPR046885">
    <property type="entry name" value="MnmA-like_C"/>
</dbReference>
<dbReference type="NCBIfam" id="NF001138">
    <property type="entry name" value="PRK00143.1"/>
    <property type="match status" value="1"/>
</dbReference>
<feature type="region of interest" description="Interaction with tRNA" evidence="9">
    <location>
        <begin position="315"/>
        <end position="316"/>
    </location>
</feature>
<keyword evidence="7" id="KW-1015">Disulfide bond</keyword>
<feature type="active site" description="Cysteine persulfide intermediate" evidence="9">
    <location>
        <position position="205"/>
    </location>
</feature>
<dbReference type="Gene3D" id="3.40.50.620">
    <property type="entry name" value="HUPs"/>
    <property type="match status" value="1"/>
</dbReference>
<dbReference type="Gene3D" id="2.40.30.10">
    <property type="entry name" value="Translation factors"/>
    <property type="match status" value="1"/>
</dbReference>
<keyword evidence="4 9" id="KW-0547">Nucleotide-binding</keyword>
<evidence type="ECO:0000256" key="9">
    <source>
        <dbReference type="HAMAP-Rule" id="MF_00144"/>
    </source>
</evidence>
<dbReference type="AlphaFoldDB" id="A0A7V1PVI0"/>
<protein>
    <recommendedName>
        <fullName evidence="9">tRNA-specific 2-thiouridylase MnmA</fullName>
        <ecNumber evidence="9">2.8.1.13</ecNumber>
    </recommendedName>
</protein>
<evidence type="ECO:0000259" key="11">
    <source>
        <dbReference type="Pfam" id="PF20259"/>
    </source>
</evidence>
<evidence type="ECO:0000256" key="5">
    <source>
        <dbReference type="ARBA" id="ARBA00022840"/>
    </source>
</evidence>
<comment type="function">
    <text evidence="9">Catalyzes the 2-thiolation of uridine at the wobble position (U34) of tRNA, leading to the formation of s(2)U34.</text>
</comment>
<dbReference type="InterPro" id="IPR046884">
    <property type="entry name" value="MnmA-like_central"/>
</dbReference>
<evidence type="ECO:0000256" key="8">
    <source>
        <dbReference type="ARBA" id="ARBA00051542"/>
    </source>
</evidence>
<dbReference type="GO" id="GO:0000049">
    <property type="term" value="F:tRNA binding"/>
    <property type="evidence" value="ECO:0007669"/>
    <property type="project" value="UniProtKB-KW"/>
</dbReference>
<comment type="similarity">
    <text evidence="9">Belongs to the MnmA/TRMU family.</text>
</comment>
<keyword evidence="1 9" id="KW-0820">tRNA-binding</keyword>
<dbReference type="EC" id="2.8.1.13" evidence="9"/>
<feature type="binding site" evidence="9">
    <location>
        <position position="131"/>
    </location>
    <ligand>
        <name>ATP</name>
        <dbReference type="ChEBI" id="CHEBI:30616"/>
    </ligand>
</feature>
<comment type="caution">
    <text evidence="12">The sequence shown here is derived from an EMBL/GenBank/DDBJ whole genome shotgun (WGS) entry which is preliminary data.</text>
</comment>
<comment type="caution">
    <text evidence="9">Lacks conserved residue(s) required for the propagation of feature annotation.</text>
</comment>
<gene>
    <name evidence="9 12" type="primary">mnmA</name>
    <name evidence="12" type="ORF">ENJ10_12660</name>
</gene>
<feature type="site" description="Interaction with tRNA" evidence="9">
    <location>
        <position position="348"/>
    </location>
</feature>
<keyword evidence="5 9" id="KW-0067">ATP-binding</keyword>
<feature type="binding site" evidence="9">
    <location>
        <begin position="10"/>
        <end position="17"/>
    </location>
    <ligand>
        <name>ATP</name>
        <dbReference type="ChEBI" id="CHEBI:30616"/>
    </ligand>
</feature>
<name>A0A7V1PVI0_CALAY</name>